<dbReference type="GO" id="GO:0000226">
    <property type="term" value="P:microtubule cytoskeleton organization"/>
    <property type="evidence" value="ECO:0007669"/>
    <property type="project" value="TreeGrafter"/>
</dbReference>
<feature type="region of interest" description="Disordered" evidence="6">
    <location>
        <begin position="119"/>
        <end position="144"/>
    </location>
</feature>
<evidence type="ECO:0000313" key="7">
    <source>
        <dbReference type="EMBL" id="CAI2364080.1"/>
    </source>
</evidence>
<evidence type="ECO:0000256" key="3">
    <source>
        <dbReference type="ARBA" id="ARBA00022840"/>
    </source>
</evidence>
<feature type="region of interest" description="Disordered" evidence="6">
    <location>
        <begin position="1"/>
        <end position="42"/>
    </location>
</feature>
<evidence type="ECO:0000256" key="1">
    <source>
        <dbReference type="ARBA" id="ARBA00022598"/>
    </source>
</evidence>
<keyword evidence="3" id="KW-0067">ATP-binding</keyword>
<dbReference type="Pfam" id="PF03133">
    <property type="entry name" value="TTL"/>
    <property type="match status" value="1"/>
</dbReference>
<dbReference type="GO" id="GO:0005524">
    <property type="term" value="F:ATP binding"/>
    <property type="evidence" value="ECO:0007669"/>
    <property type="project" value="UniProtKB-KW"/>
</dbReference>
<name>A0AAD1XB65_EUPCR</name>
<dbReference type="EMBL" id="CAMPGE010005232">
    <property type="protein sequence ID" value="CAI2364080.1"/>
    <property type="molecule type" value="Genomic_DNA"/>
</dbReference>
<evidence type="ECO:0000256" key="4">
    <source>
        <dbReference type="ARBA" id="ARBA00041448"/>
    </source>
</evidence>
<keyword evidence="1" id="KW-0436">Ligase</keyword>
<keyword evidence="8" id="KW-1185">Reference proteome</keyword>
<dbReference type="GO" id="GO:0070740">
    <property type="term" value="F:tubulin-glutamic acid ligase activity"/>
    <property type="evidence" value="ECO:0007669"/>
    <property type="project" value="TreeGrafter"/>
</dbReference>
<dbReference type="PANTHER" id="PTHR12241:SF145">
    <property type="entry name" value="TUBULIN POLYGLUTAMYLASE TTLL5"/>
    <property type="match status" value="1"/>
</dbReference>
<comment type="caution">
    <text evidence="7">The sequence shown here is derived from an EMBL/GenBank/DDBJ whole genome shotgun (WGS) entry which is preliminary data.</text>
</comment>
<dbReference type="AlphaFoldDB" id="A0AAD1XB65"/>
<feature type="compositionally biased region" description="Basic residues" evidence="6">
    <location>
        <begin position="1"/>
        <end position="10"/>
    </location>
</feature>
<dbReference type="PROSITE" id="PS51221">
    <property type="entry name" value="TTL"/>
    <property type="match status" value="1"/>
</dbReference>
<dbReference type="SUPFAM" id="SSF56059">
    <property type="entry name" value="Glutathione synthetase ATP-binding domain-like"/>
    <property type="match status" value="1"/>
</dbReference>
<evidence type="ECO:0000256" key="2">
    <source>
        <dbReference type="ARBA" id="ARBA00022741"/>
    </source>
</evidence>
<reference evidence="7" key="1">
    <citation type="submission" date="2023-07" db="EMBL/GenBank/DDBJ databases">
        <authorList>
            <consortium name="AG Swart"/>
            <person name="Singh M."/>
            <person name="Singh A."/>
            <person name="Seah K."/>
            <person name="Emmerich C."/>
        </authorList>
    </citation>
    <scope>NUCLEOTIDE SEQUENCE</scope>
    <source>
        <strain evidence="7">DP1</strain>
    </source>
</reference>
<accession>A0AAD1XB65</accession>
<gene>
    <name evidence="7" type="ORF">ECRASSUSDP1_LOCUS5421</name>
</gene>
<dbReference type="Proteomes" id="UP001295684">
    <property type="component" value="Unassembled WGS sequence"/>
</dbReference>
<dbReference type="GO" id="GO:0015631">
    <property type="term" value="F:tubulin binding"/>
    <property type="evidence" value="ECO:0007669"/>
    <property type="project" value="TreeGrafter"/>
</dbReference>
<sequence length="558" mass="64470">MEYNSKRNKKITGSSRSKSHSNHPKSAEEGKGEYATISANSSSGQNAALQRLHLLQRQGRKEWKGIRSECVGRPGTCTLLNRQRFFPQTDLQKENDRQNKMLHWVFKKLQELDFNRKKNDGARNRTMSPISKTNSSMTTAGANSTATRFGKADGIVFGSTKQPKIPSVKPYQEFVTFKPIKEHQVVSGPLSSYLFSRGFCTDYTELSYKLLKCESRLMRSTLESLGFNYTESHDWNILWISSSTKPYLYDGLNEYQKINHFPASSEITRKDKLCINLLKIQEKFGKDNFHIAPDTYLLPDEFADFYEEYQKMRNSEPRKPLWVIKPNASSQGKGIYLIDDVNEINLDDSCVISKYIPNPLLINGHKFDLRIYVLVTSWDPLRVYVYKEGLTRFASEEFSTSSNKKSRFIHLTNYSLNKKNANWKTNEDSQRDDFGFKWSITALCQHLERIGIDMDLLWSKIYDVIIKSFVLGETPIINSMKRNCSYRTNCFELYGFDILIDSDLKPWLIEINLSPSLSADSPLDFKIKTNLISDTLNLVGLMKFDRKKEKGKHKEDEE</sequence>
<dbReference type="PANTHER" id="PTHR12241">
    <property type="entry name" value="TUBULIN POLYGLUTAMYLASE"/>
    <property type="match status" value="1"/>
</dbReference>
<feature type="compositionally biased region" description="Polar residues" evidence="6">
    <location>
        <begin position="125"/>
        <end position="144"/>
    </location>
</feature>
<organism evidence="7 8">
    <name type="scientific">Euplotes crassus</name>
    <dbReference type="NCBI Taxonomy" id="5936"/>
    <lineage>
        <taxon>Eukaryota</taxon>
        <taxon>Sar</taxon>
        <taxon>Alveolata</taxon>
        <taxon>Ciliophora</taxon>
        <taxon>Intramacronucleata</taxon>
        <taxon>Spirotrichea</taxon>
        <taxon>Hypotrichia</taxon>
        <taxon>Euplotida</taxon>
        <taxon>Euplotidae</taxon>
        <taxon>Moneuplotes</taxon>
    </lineage>
</organism>
<keyword evidence="2" id="KW-0547">Nucleotide-binding</keyword>
<protein>
    <recommendedName>
        <fullName evidence="4">Tubulin--tyrosine ligase-like protein 5</fullName>
    </recommendedName>
</protein>
<evidence type="ECO:0000256" key="5">
    <source>
        <dbReference type="ARBA" id="ARBA00049274"/>
    </source>
</evidence>
<dbReference type="Gene3D" id="3.30.470.20">
    <property type="entry name" value="ATP-grasp fold, B domain"/>
    <property type="match status" value="1"/>
</dbReference>
<evidence type="ECO:0000256" key="6">
    <source>
        <dbReference type="SAM" id="MobiDB-lite"/>
    </source>
</evidence>
<dbReference type="InterPro" id="IPR004344">
    <property type="entry name" value="TTL/TTLL_fam"/>
</dbReference>
<dbReference type="GO" id="GO:0036064">
    <property type="term" value="C:ciliary basal body"/>
    <property type="evidence" value="ECO:0007669"/>
    <property type="project" value="TreeGrafter"/>
</dbReference>
<comment type="catalytic activity">
    <reaction evidence="5">
        <text>L-glutamyl-[protein] + L-glutamate + ATP = gamma-L-glutamyl-L-glutamyl-[protein] + ADP + phosphate + H(+)</text>
        <dbReference type="Rhea" id="RHEA:60144"/>
        <dbReference type="Rhea" id="RHEA-COMP:10208"/>
        <dbReference type="Rhea" id="RHEA-COMP:15517"/>
        <dbReference type="ChEBI" id="CHEBI:15378"/>
        <dbReference type="ChEBI" id="CHEBI:29973"/>
        <dbReference type="ChEBI" id="CHEBI:29985"/>
        <dbReference type="ChEBI" id="CHEBI:30616"/>
        <dbReference type="ChEBI" id="CHEBI:43474"/>
        <dbReference type="ChEBI" id="CHEBI:143622"/>
        <dbReference type="ChEBI" id="CHEBI:456216"/>
    </reaction>
    <physiologicalReaction direction="left-to-right" evidence="5">
        <dbReference type="Rhea" id="RHEA:60145"/>
    </physiologicalReaction>
</comment>
<proteinExistence type="predicted"/>
<evidence type="ECO:0000313" key="8">
    <source>
        <dbReference type="Proteomes" id="UP001295684"/>
    </source>
</evidence>